<evidence type="ECO:0000256" key="3">
    <source>
        <dbReference type="SAM" id="Coils"/>
    </source>
</evidence>
<feature type="domain" description="Calponin-homology (CH)" evidence="5">
    <location>
        <begin position="638"/>
        <end position="751"/>
    </location>
</feature>
<name>A0A7L4A406_9AVES</name>
<sequence>AAGRRGGPGCCYCGAGLCRAKMAAGQGGGGGNGGGNNNGNGAGGLGIPAHLTLSFSAGPHWGAATLPQPHTVRSLDRALEEAGSSGILCLSGRKLRDFPGSGYDLSDTTQADLSKNRFTEIPPDVWLFAPLETLNLYHNCIKSIPESIKNLQMLTYLNIRSLLSFYGVKIASLKLKCCKDINLFLLVVLVSAGIELIFFLDISCNELQVLPQQIGKLQSLRELNIRRNNLHMLPDELGDLPLVKLDFSCNKITEIPICYRKLRHLQVIVLDNNPMQIPPAQICLKGKVHIFKFLSIQACLRIDKKPDSLDLPSLGKRIPSQPLTDSMEDFYPNKNHGPDSGIGSDNGDKRLSTTEPSDDDTISLHSQVSESTREQTLRNDNHVMGNKLDPQKDQEVYDYIDPNAEEGAVPEQGDVQIGPLLSYIKERGKHPEKSQKIEQNEDWGDEKRLQKEQLLAEDDDELKEVTDLRKIAAQLLQQEQKHRLLNHSVSVSTRNRPKQPMESEKCVSTDEVNSPVSPFSWQPLENQKDSMDEQHWPETQPVIWQNEERRRSKQIRKEYFKYKSSRKSSSGNENDEQDSDNTNVSPQSPVSSEDYERTDSNTHGPFGLKPRSAFSRASRQDYGAVDPGFTMRRKMEHLREEREQIRQLRNNLESRLKVILPDDIGAALMDGVVLCHLANHIRPRSVASIHVPSPAVPKLSMAKCRRNVENFLDACKKLGVPQERLCLPHHILEERGLVKVGLTVQALLELPTLKVSQLSSM</sequence>
<keyword evidence="2" id="KW-0677">Repeat</keyword>
<accession>A0A7L4A406</accession>
<feature type="non-terminal residue" evidence="6">
    <location>
        <position position="761"/>
    </location>
</feature>
<feature type="compositionally biased region" description="Basic and acidic residues" evidence="4">
    <location>
        <begin position="371"/>
        <end position="381"/>
    </location>
</feature>
<dbReference type="InterPro" id="IPR001715">
    <property type="entry name" value="CH_dom"/>
</dbReference>
<feature type="compositionally biased region" description="Basic and acidic residues" evidence="4">
    <location>
        <begin position="526"/>
        <end position="536"/>
    </location>
</feature>
<keyword evidence="1" id="KW-0433">Leucine-rich repeat</keyword>
<feature type="region of interest" description="Disordered" evidence="4">
    <location>
        <begin position="486"/>
        <end position="549"/>
    </location>
</feature>
<dbReference type="EMBL" id="VZZV01000386">
    <property type="protein sequence ID" value="NXW19641.1"/>
    <property type="molecule type" value="Genomic_DNA"/>
</dbReference>
<feature type="compositionally biased region" description="Basic and acidic residues" evidence="4">
    <location>
        <begin position="499"/>
        <end position="508"/>
    </location>
</feature>
<dbReference type="PROSITE" id="PS51450">
    <property type="entry name" value="LRR"/>
    <property type="match status" value="1"/>
</dbReference>
<dbReference type="SMART" id="SM00033">
    <property type="entry name" value="CH"/>
    <property type="match status" value="1"/>
</dbReference>
<dbReference type="Pfam" id="PF00307">
    <property type="entry name" value="CH"/>
    <property type="match status" value="1"/>
</dbReference>
<dbReference type="SUPFAM" id="SSF47576">
    <property type="entry name" value="Calponin-homology domain, CH-domain"/>
    <property type="match status" value="1"/>
</dbReference>
<feature type="non-terminal residue" evidence="6">
    <location>
        <position position="1"/>
    </location>
</feature>
<organism evidence="6 7">
    <name type="scientific">Circaetus pectoralis</name>
    <name type="common">black-chested snake-eagle</name>
    <dbReference type="NCBI Taxonomy" id="321084"/>
    <lineage>
        <taxon>Eukaryota</taxon>
        <taxon>Metazoa</taxon>
        <taxon>Chordata</taxon>
        <taxon>Craniata</taxon>
        <taxon>Vertebrata</taxon>
        <taxon>Euteleostomi</taxon>
        <taxon>Archelosauria</taxon>
        <taxon>Archosauria</taxon>
        <taxon>Dinosauria</taxon>
        <taxon>Saurischia</taxon>
        <taxon>Theropoda</taxon>
        <taxon>Coelurosauria</taxon>
        <taxon>Aves</taxon>
        <taxon>Neognathae</taxon>
        <taxon>Neoaves</taxon>
        <taxon>Telluraves</taxon>
        <taxon>Accipitrimorphae</taxon>
        <taxon>Accipitriformes</taxon>
        <taxon>Accipitridae</taxon>
        <taxon>Accipitrinae</taxon>
        <taxon>Circaetus</taxon>
    </lineage>
</organism>
<dbReference type="CDD" id="cd21271">
    <property type="entry name" value="CH_LRCH2"/>
    <property type="match status" value="1"/>
</dbReference>
<dbReference type="InterPro" id="IPR036872">
    <property type="entry name" value="CH_dom_sf"/>
</dbReference>
<dbReference type="Pfam" id="PF13855">
    <property type="entry name" value="LRR_8"/>
    <property type="match status" value="1"/>
</dbReference>
<reference evidence="6 7" key="1">
    <citation type="submission" date="2019-09" db="EMBL/GenBank/DDBJ databases">
        <title>Bird 10,000 Genomes (B10K) Project - Family phase.</title>
        <authorList>
            <person name="Zhang G."/>
        </authorList>
    </citation>
    <scope>NUCLEOTIDE SEQUENCE [LARGE SCALE GENOMIC DNA]</scope>
    <source>
        <strain evidence="6">B10K-DU-010-60</strain>
        <tissue evidence="6">Muscle</tissue>
    </source>
</reference>
<dbReference type="InterPro" id="IPR001611">
    <property type="entry name" value="Leu-rich_rpt"/>
</dbReference>
<feature type="compositionally biased region" description="Polar residues" evidence="4">
    <location>
        <begin position="580"/>
        <end position="591"/>
    </location>
</feature>
<dbReference type="Gene3D" id="3.80.10.10">
    <property type="entry name" value="Ribonuclease Inhibitor"/>
    <property type="match status" value="2"/>
</dbReference>
<feature type="region of interest" description="Disordered" evidence="4">
    <location>
        <begin position="426"/>
        <end position="445"/>
    </location>
</feature>
<feature type="region of interest" description="Disordered" evidence="4">
    <location>
        <begin position="310"/>
        <end position="388"/>
    </location>
</feature>
<dbReference type="PROSITE" id="PS50021">
    <property type="entry name" value="CH"/>
    <property type="match status" value="1"/>
</dbReference>
<dbReference type="InterPro" id="IPR050216">
    <property type="entry name" value="LRR_domain-containing"/>
</dbReference>
<dbReference type="FunFam" id="3.80.10.10:FF:000067">
    <property type="entry name" value="Leucine-rich repeat and calponin homology domain-containing protein 4 isoform 1"/>
    <property type="match status" value="1"/>
</dbReference>
<dbReference type="Pfam" id="PF00560">
    <property type="entry name" value="LRR_1"/>
    <property type="match status" value="1"/>
</dbReference>
<dbReference type="FunFam" id="1.10.418.10:FF:000021">
    <property type="entry name" value="Leucine-rich repeat and calponin homology domain-containing protein 1 isoform 3"/>
    <property type="match status" value="1"/>
</dbReference>
<dbReference type="Gene3D" id="1.10.418.10">
    <property type="entry name" value="Calponin-like domain"/>
    <property type="match status" value="1"/>
</dbReference>
<dbReference type="PANTHER" id="PTHR48051:SF14">
    <property type="entry name" value="LEUCINE-RICH REPEAT AND CALPONIN HOMOLOGY DOMAIN-CONTAINING PROTEIN 2 ISOFORM X1"/>
    <property type="match status" value="1"/>
</dbReference>
<feature type="region of interest" description="Disordered" evidence="4">
    <location>
        <begin position="561"/>
        <end position="628"/>
    </location>
</feature>
<feature type="coiled-coil region" evidence="3">
    <location>
        <begin position="631"/>
        <end position="658"/>
    </location>
</feature>
<keyword evidence="3" id="KW-0175">Coiled coil</keyword>
<evidence type="ECO:0000256" key="4">
    <source>
        <dbReference type="SAM" id="MobiDB-lite"/>
    </source>
</evidence>
<dbReference type="SMART" id="SM00369">
    <property type="entry name" value="LRR_TYP"/>
    <property type="match status" value="3"/>
</dbReference>
<feature type="compositionally biased region" description="Polar residues" evidence="4">
    <location>
        <begin position="510"/>
        <end position="525"/>
    </location>
</feature>
<evidence type="ECO:0000313" key="6">
    <source>
        <dbReference type="EMBL" id="NXW19641.1"/>
    </source>
</evidence>
<comment type="caution">
    <text evidence="6">The sequence shown here is derived from an EMBL/GenBank/DDBJ whole genome shotgun (WGS) entry which is preliminary data.</text>
</comment>
<evidence type="ECO:0000256" key="2">
    <source>
        <dbReference type="ARBA" id="ARBA00022737"/>
    </source>
</evidence>
<dbReference type="AlphaFoldDB" id="A0A7L4A406"/>
<protein>
    <submittedName>
        <fullName evidence="6">LRCH2 protein</fullName>
    </submittedName>
</protein>
<dbReference type="GO" id="GO:0005737">
    <property type="term" value="C:cytoplasm"/>
    <property type="evidence" value="ECO:0007669"/>
    <property type="project" value="TreeGrafter"/>
</dbReference>
<proteinExistence type="predicted"/>
<keyword evidence="7" id="KW-1185">Reference proteome</keyword>
<evidence type="ECO:0000256" key="1">
    <source>
        <dbReference type="ARBA" id="ARBA00022614"/>
    </source>
</evidence>
<dbReference type="PANTHER" id="PTHR48051">
    <property type="match status" value="1"/>
</dbReference>
<dbReference type="InterPro" id="IPR032675">
    <property type="entry name" value="LRR_dom_sf"/>
</dbReference>
<dbReference type="SUPFAM" id="SSF52058">
    <property type="entry name" value="L domain-like"/>
    <property type="match status" value="1"/>
</dbReference>
<evidence type="ECO:0000313" key="7">
    <source>
        <dbReference type="Proteomes" id="UP000562238"/>
    </source>
</evidence>
<gene>
    <name evidence="6" type="primary">Lrch2</name>
    <name evidence="6" type="ORF">CIRPEC_R12479</name>
</gene>
<dbReference type="InterPro" id="IPR003591">
    <property type="entry name" value="Leu-rich_rpt_typical-subtyp"/>
</dbReference>
<dbReference type="Proteomes" id="UP000562238">
    <property type="component" value="Unassembled WGS sequence"/>
</dbReference>
<evidence type="ECO:0000259" key="5">
    <source>
        <dbReference type="PROSITE" id="PS50021"/>
    </source>
</evidence>